<sequence>MLKTRPRLLLLGALMLAGCSTTPLSDNAGGVVLTWDTNDIHNTCERRGTLIGSQGSWYNYWLISDKALTRGALNQLQNQAYELGANKVSLYSPPDFSTSVTLIGNAYYCE</sequence>
<name>A0A0B9G652_9GAMM</name>
<accession>A0A0B9G652</accession>
<dbReference type="InterPro" id="IPR025294">
    <property type="entry name" value="DUF4156"/>
</dbReference>
<comment type="caution">
    <text evidence="2">The sequence shown here is derived from an EMBL/GenBank/DDBJ whole genome shotgun (WGS) entry which is preliminary data.</text>
</comment>
<feature type="chain" id="PRO_5002146353" description="Outer membrane lipoprotein" evidence="1">
    <location>
        <begin position="29"/>
        <end position="110"/>
    </location>
</feature>
<proteinExistence type="predicted"/>
<evidence type="ECO:0000313" key="3">
    <source>
        <dbReference type="Proteomes" id="UP000031278"/>
    </source>
</evidence>
<organism evidence="2 3">
    <name type="scientific">Photobacterium gaetbulicola</name>
    <dbReference type="NCBI Taxonomy" id="1295392"/>
    <lineage>
        <taxon>Bacteria</taxon>
        <taxon>Pseudomonadati</taxon>
        <taxon>Pseudomonadota</taxon>
        <taxon>Gammaproteobacteria</taxon>
        <taxon>Vibrionales</taxon>
        <taxon>Vibrionaceae</taxon>
        <taxon>Photobacterium</taxon>
    </lineage>
</organism>
<reference evidence="2 3" key="1">
    <citation type="submission" date="2014-12" db="EMBL/GenBank/DDBJ databases">
        <title>Genome sequencing of Photobacterium gaetbulicola AD005a.</title>
        <authorList>
            <person name="Adrian T.G.S."/>
            <person name="Chan K.G."/>
        </authorList>
    </citation>
    <scope>NUCLEOTIDE SEQUENCE [LARGE SCALE GENOMIC DNA]</scope>
    <source>
        <strain evidence="2 3">AD005a</strain>
    </source>
</reference>
<dbReference type="EMBL" id="JWLZ01000124">
    <property type="protein sequence ID" value="KHT64094.1"/>
    <property type="molecule type" value="Genomic_DNA"/>
</dbReference>
<feature type="signal peptide" evidence="1">
    <location>
        <begin position="1"/>
        <end position="28"/>
    </location>
</feature>
<keyword evidence="1" id="KW-0732">Signal</keyword>
<evidence type="ECO:0008006" key="4">
    <source>
        <dbReference type="Google" id="ProtNLM"/>
    </source>
</evidence>
<protein>
    <recommendedName>
        <fullName evidence="4">Outer membrane lipoprotein</fullName>
    </recommendedName>
</protein>
<evidence type="ECO:0000256" key="1">
    <source>
        <dbReference type="SAM" id="SignalP"/>
    </source>
</evidence>
<dbReference type="PROSITE" id="PS51257">
    <property type="entry name" value="PROKAR_LIPOPROTEIN"/>
    <property type="match status" value="1"/>
</dbReference>
<dbReference type="AlphaFoldDB" id="A0A0B9G652"/>
<gene>
    <name evidence="2" type="ORF">RJ45_08360</name>
</gene>
<dbReference type="RefSeq" id="WP_039460647.1">
    <property type="nucleotide sequence ID" value="NZ_JWLZ01000124.1"/>
</dbReference>
<dbReference type="Proteomes" id="UP000031278">
    <property type="component" value="Unassembled WGS sequence"/>
</dbReference>
<dbReference type="Pfam" id="PF13698">
    <property type="entry name" value="DUF4156"/>
    <property type="match status" value="1"/>
</dbReference>
<evidence type="ECO:0000313" key="2">
    <source>
        <dbReference type="EMBL" id="KHT64094.1"/>
    </source>
</evidence>